<reference evidence="1" key="1">
    <citation type="journal article" date="2019" name="Sci. Rep.">
        <title>Draft genome of Tanacetum cinerariifolium, the natural source of mosquito coil.</title>
        <authorList>
            <person name="Yamashiro T."/>
            <person name="Shiraishi A."/>
            <person name="Satake H."/>
            <person name="Nakayama K."/>
        </authorList>
    </citation>
    <scope>NUCLEOTIDE SEQUENCE</scope>
</reference>
<sequence length="162" mass="18725">MSRGVLCKDIDLWEVIKKGDFVFTMEDSKTKLEMEKPFLELIDDEKRKLGKTSEAKMTLYNALPRKKYEHGFTCKTAKEIWHTLIITHQGHIHTHEPTLNRVRALVDNETPTVVNKNKAREIEVSDAKKSFNTKARSVITHLLKILPNQFHSELSSGVKRNL</sequence>
<organism evidence="1">
    <name type="scientific">Tanacetum cinerariifolium</name>
    <name type="common">Dalmatian daisy</name>
    <name type="synonym">Chrysanthemum cinerariifolium</name>
    <dbReference type="NCBI Taxonomy" id="118510"/>
    <lineage>
        <taxon>Eukaryota</taxon>
        <taxon>Viridiplantae</taxon>
        <taxon>Streptophyta</taxon>
        <taxon>Embryophyta</taxon>
        <taxon>Tracheophyta</taxon>
        <taxon>Spermatophyta</taxon>
        <taxon>Magnoliopsida</taxon>
        <taxon>eudicotyledons</taxon>
        <taxon>Gunneridae</taxon>
        <taxon>Pentapetalae</taxon>
        <taxon>asterids</taxon>
        <taxon>campanulids</taxon>
        <taxon>Asterales</taxon>
        <taxon>Asteraceae</taxon>
        <taxon>Asteroideae</taxon>
        <taxon>Anthemideae</taxon>
        <taxon>Anthemidinae</taxon>
        <taxon>Tanacetum</taxon>
    </lineage>
</organism>
<dbReference type="AlphaFoldDB" id="A0A6L2K7C4"/>
<accession>A0A6L2K7C4</accession>
<proteinExistence type="predicted"/>
<protein>
    <submittedName>
        <fullName evidence="1">Uncharacterized protein</fullName>
    </submittedName>
</protein>
<dbReference type="EMBL" id="BKCJ010001965">
    <property type="protein sequence ID" value="GEU45283.1"/>
    <property type="molecule type" value="Genomic_DNA"/>
</dbReference>
<evidence type="ECO:0000313" key="1">
    <source>
        <dbReference type="EMBL" id="GEU45283.1"/>
    </source>
</evidence>
<gene>
    <name evidence="1" type="ORF">Tci_017261</name>
</gene>
<comment type="caution">
    <text evidence="1">The sequence shown here is derived from an EMBL/GenBank/DDBJ whole genome shotgun (WGS) entry which is preliminary data.</text>
</comment>
<name>A0A6L2K7C4_TANCI</name>